<evidence type="ECO:0000256" key="3">
    <source>
        <dbReference type="SAM" id="MobiDB-lite"/>
    </source>
</evidence>
<feature type="transmembrane region" description="Helical" evidence="4">
    <location>
        <begin position="715"/>
        <end position="737"/>
    </location>
</feature>
<evidence type="ECO:0000256" key="4">
    <source>
        <dbReference type="SAM" id="Phobius"/>
    </source>
</evidence>
<comment type="caution">
    <text evidence="6">The sequence shown here is derived from an EMBL/GenBank/DDBJ whole genome shotgun (WGS) entry which is preliminary data.</text>
</comment>
<evidence type="ECO:0000256" key="1">
    <source>
        <dbReference type="ARBA" id="ARBA00022612"/>
    </source>
</evidence>
<dbReference type="Pfam" id="PF10145">
    <property type="entry name" value="PhageMin_Tail"/>
    <property type="match status" value="1"/>
</dbReference>
<protein>
    <submittedName>
        <fullName evidence="6">Phage tail tape measure protein, TP901 family</fullName>
    </submittedName>
</protein>
<feature type="transmembrane region" description="Helical" evidence="4">
    <location>
        <begin position="749"/>
        <end position="770"/>
    </location>
</feature>
<evidence type="ECO:0000313" key="6">
    <source>
        <dbReference type="EMBL" id="KXI14671.1"/>
    </source>
</evidence>
<feature type="coiled-coil region" evidence="2">
    <location>
        <begin position="190"/>
        <end position="245"/>
    </location>
</feature>
<dbReference type="RefSeq" id="WP_061101548.1">
    <property type="nucleotide sequence ID" value="NZ_KQ961784.1"/>
</dbReference>
<proteinExistence type="predicted"/>
<feature type="domain" description="Phage tail tape measure protein" evidence="5">
    <location>
        <begin position="320"/>
        <end position="513"/>
    </location>
</feature>
<sequence>MAKKKEVSVEYKLINTQFNSAIKTIQSEMNSLNKAFRLQKEQMKLNASESEKLTVTLEHLKEKQKLAKDKVEETKNALENAKKVMGENSIEAKKWSDKLLDAQRAEASIKNEIENTNQKLKEAAKAESEAAKASEDRRNKLSALSSEQERLSSKTDALTAKYNSQVSALGNNAKESDKLKLRQDYLKSAMENTEKEVSVLKDKLEIAKKEFGDNSTEVNKLEKELAEATQKVRDFKNEYDNVGNSVKAVSDKLSKTGKVVSGIGDSYTKRVSLPMIAGIGATIKVASDMEKAFTGVRKTVDEVRDKNGKLVVSYADLEKGIIDMSKTMPTSAVQIASVAEAAGQLGVKGQDIIPFTKTMVQMGESTNLSATDAATAIARFTNIMGGSLKNVDRMGAAIVHLGNNYATTESEITQMSLRLAGAGRQIGLSEQNILALSTAMTSLGIEAESGGSSMSKVMTKMQNAVMGPQKAMKAFEAELQKVGLSYQDVQSAVEKGGKTLEEMAEKTGYSKSALKDMVKEFDDGTSRIELFSKVSGMSSEQFAKTFKEKPIEAIQAFIRGLGKIKENGGNVNETLTNLGITELRETDTLRRLSGASDLLSKAVDDSNKAWKENTALKAEAEKRNETFAGKMGILKNNVLSFMNDAGKPFADALINIFDTLKPVLQGISDLAKKFNDADPATKKMVVAIAGIAIAFGPVMSVFGRFITGLGTLTGAWATAFGGAEAATPAVAGLAKVLKGLSKLGGPLKTIFGGVFKGIAGVFSKLLPLVSGAFQGVIGLIVANPIAAALAVAVAALIFIWVKWGDDIKAFFAKHWEGVKQTFVDGWNAVKDTITDLWNGFIEGAKPIWEALKNVFEFIWLAIKEVFNIGWLAISTPIILAWQLFVAGAKAIWEPLSQFFSSMWNGIKEIATSVWQSISDFTMSIWQPISEFLNVIWSGISSTASTIFNGIKDTISSVFNFIDQNIIAPIWNNISGFLSKTWDLISSTASNVFNGVKDFFSRTWDNISSKASESWSSIRSNLGAKWDAIKYVAREKFDAIKSNISNTWDNLKRSTGEKWNSISGAVSRKMDDMRTFVKRGLDSISRFFSNCRLELPDIRLPHFSIDGEFSLDPPSIPHISVDWYKTGGIAKSASIVGIGEAGKEAVVPLEGHYMAPFAQAIADRIKFNNQSSGAITIILNQDVKETADFRKGVDIVDKELRRKGFKLNYGVGGA</sequence>
<evidence type="ECO:0000256" key="2">
    <source>
        <dbReference type="SAM" id="Coils"/>
    </source>
</evidence>
<evidence type="ECO:0000313" key="7">
    <source>
        <dbReference type="Proteomes" id="UP000070326"/>
    </source>
</evidence>
<dbReference type="PATRIC" id="fig|1261.5.peg.128"/>
<keyword evidence="4" id="KW-0472">Membrane</keyword>
<keyword evidence="1" id="KW-1188">Viral release from host cell</keyword>
<dbReference type="NCBIfam" id="TIGR01760">
    <property type="entry name" value="tape_meas_TP901"/>
    <property type="match status" value="1"/>
</dbReference>
<dbReference type="STRING" id="1261.HMPREF3195_00126"/>
<dbReference type="PANTHER" id="PTHR37813:SF1">
    <property type="entry name" value="FELS-2 PROPHAGE PROTEIN"/>
    <property type="match status" value="1"/>
</dbReference>
<reference evidence="6 7" key="1">
    <citation type="submission" date="2016-02" db="EMBL/GenBank/DDBJ databases">
        <authorList>
            <person name="Wen L."/>
            <person name="He K."/>
            <person name="Yang H."/>
        </authorList>
    </citation>
    <scope>NUCLEOTIDE SEQUENCE [LARGE SCALE GENOMIC DNA]</scope>
    <source>
        <strain evidence="6 7">MJR8628A</strain>
    </source>
</reference>
<dbReference type="Gene3D" id="1.10.287.1490">
    <property type="match status" value="1"/>
</dbReference>
<feature type="transmembrane region" description="Helical" evidence="4">
    <location>
        <begin position="776"/>
        <end position="801"/>
    </location>
</feature>
<dbReference type="Gene3D" id="1.20.120.20">
    <property type="entry name" value="Apolipoprotein"/>
    <property type="match status" value="1"/>
</dbReference>
<name>A0A135YZ87_9FIRM</name>
<evidence type="ECO:0000259" key="5">
    <source>
        <dbReference type="Pfam" id="PF10145"/>
    </source>
</evidence>
<keyword evidence="4" id="KW-0812">Transmembrane</keyword>
<gene>
    <name evidence="6" type="ORF">HMPREF3195_00126</name>
</gene>
<dbReference type="SUPFAM" id="SSF57997">
    <property type="entry name" value="Tropomyosin"/>
    <property type="match status" value="1"/>
</dbReference>
<feature type="region of interest" description="Disordered" evidence="3">
    <location>
        <begin position="120"/>
        <end position="156"/>
    </location>
</feature>
<dbReference type="EMBL" id="LSQZ01000003">
    <property type="protein sequence ID" value="KXI14671.1"/>
    <property type="molecule type" value="Genomic_DNA"/>
</dbReference>
<dbReference type="InterPro" id="IPR010090">
    <property type="entry name" value="Phage_tape_meas"/>
</dbReference>
<dbReference type="Proteomes" id="UP000070326">
    <property type="component" value="Unassembled WGS sequence"/>
</dbReference>
<keyword evidence="2" id="KW-0175">Coiled coil</keyword>
<keyword evidence="4" id="KW-1133">Transmembrane helix</keyword>
<dbReference type="AlphaFoldDB" id="A0A135YZ87"/>
<dbReference type="PANTHER" id="PTHR37813">
    <property type="entry name" value="FELS-2 PROPHAGE PROTEIN"/>
    <property type="match status" value="1"/>
</dbReference>
<accession>A0A135YZ87</accession>
<organism evidence="6 7">
    <name type="scientific">Peptostreptococcus anaerobius</name>
    <dbReference type="NCBI Taxonomy" id="1261"/>
    <lineage>
        <taxon>Bacteria</taxon>
        <taxon>Bacillati</taxon>
        <taxon>Bacillota</taxon>
        <taxon>Clostridia</taxon>
        <taxon>Peptostreptococcales</taxon>
        <taxon>Peptostreptococcaceae</taxon>
        <taxon>Peptostreptococcus</taxon>
    </lineage>
</organism>
<feature type="compositionally biased region" description="Basic and acidic residues" evidence="3">
    <location>
        <begin position="120"/>
        <end position="139"/>
    </location>
</feature>
<feature type="transmembrane region" description="Helical" evidence="4">
    <location>
        <begin position="684"/>
        <end position="703"/>
    </location>
</feature>